<proteinExistence type="predicted"/>
<sequence length="47" mass="4907">MGNLDALMATAFGTLLPGWRNTIVGNLGGGGCVYLLPHDGHLLQLDL</sequence>
<reference evidence="1 2" key="1">
    <citation type="submission" date="2020-08" db="EMBL/GenBank/DDBJ databases">
        <title>Genomic Encyclopedia of Type Strains, Phase III (KMG-III): the genomes of soil and plant-associated and newly described type strains.</title>
        <authorList>
            <person name="Whitman W."/>
        </authorList>
    </citation>
    <scope>NUCLEOTIDE SEQUENCE [LARGE SCALE GENOMIC DNA]</scope>
    <source>
        <strain evidence="1 2">CECT 8305</strain>
    </source>
</reference>
<keyword evidence="2" id="KW-1185">Reference proteome</keyword>
<comment type="caution">
    <text evidence="1">The sequence shown here is derived from an EMBL/GenBank/DDBJ whole genome shotgun (WGS) entry which is preliminary data.</text>
</comment>
<dbReference type="Proteomes" id="UP000588098">
    <property type="component" value="Unassembled WGS sequence"/>
</dbReference>
<evidence type="ECO:0000313" key="2">
    <source>
        <dbReference type="Proteomes" id="UP000588098"/>
    </source>
</evidence>
<gene>
    <name evidence="1" type="ORF">FHS42_006340</name>
</gene>
<name>A0A7W9QHV0_9ACTN</name>
<dbReference type="EMBL" id="JACHJL010000022">
    <property type="protein sequence ID" value="MBB5939247.1"/>
    <property type="molecule type" value="Genomic_DNA"/>
</dbReference>
<organism evidence="1 2">
    <name type="scientific">Streptomyces zagrosensis</name>
    <dbReference type="NCBI Taxonomy" id="1042984"/>
    <lineage>
        <taxon>Bacteria</taxon>
        <taxon>Bacillati</taxon>
        <taxon>Actinomycetota</taxon>
        <taxon>Actinomycetes</taxon>
        <taxon>Kitasatosporales</taxon>
        <taxon>Streptomycetaceae</taxon>
        <taxon>Streptomyces</taxon>
    </lineage>
</organism>
<accession>A0A7W9QHV0</accession>
<evidence type="ECO:0000313" key="1">
    <source>
        <dbReference type="EMBL" id="MBB5939247.1"/>
    </source>
</evidence>
<protein>
    <submittedName>
        <fullName evidence="1">Uncharacterized protein</fullName>
    </submittedName>
</protein>
<dbReference type="AlphaFoldDB" id="A0A7W9QHV0"/>
<dbReference type="RefSeq" id="WP_184578004.1">
    <property type="nucleotide sequence ID" value="NZ_JACHJL010000022.1"/>
</dbReference>